<feature type="chain" id="PRO_5045484056" evidence="1">
    <location>
        <begin position="24"/>
        <end position="100"/>
    </location>
</feature>
<dbReference type="RefSeq" id="WP_115137839.1">
    <property type="nucleotide sequence ID" value="NZ_JAKIKT010000007.1"/>
</dbReference>
<organism evidence="2 3">
    <name type="scientific">Shewanella corallii</name>
    <dbReference type="NCBI Taxonomy" id="560080"/>
    <lineage>
        <taxon>Bacteria</taxon>
        <taxon>Pseudomonadati</taxon>
        <taxon>Pseudomonadota</taxon>
        <taxon>Gammaproteobacteria</taxon>
        <taxon>Alteromonadales</taxon>
        <taxon>Shewanellaceae</taxon>
        <taxon>Shewanella</taxon>
    </lineage>
</organism>
<evidence type="ECO:0000313" key="2">
    <source>
        <dbReference type="EMBL" id="MCL2915434.1"/>
    </source>
</evidence>
<comment type="caution">
    <text evidence="2">The sequence shown here is derived from an EMBL/GenBank/DDBJ whole genome shotgun (WGS) entry which is preliminary data.</text>
</comment>
<name>A0ABT0NAJ1_9GAMM</name>
<dbReference type="Proteomes" id="UP001202831">
    <property type="component" value="Unassembled WGS sequence"/>
</dbReference>
<sequence length="100" mass="10896">MKKIGLKLLAAASLAMASMLTWAQTGMHQGTVLETMNSGGYTYVQIQEGDKTLWAAGPQVNLEKGDTVSVTSAGWMKDFHSKTLNRTFADLLFVSKIVKE</sequence>
<accession>A0ABT0NAJ1</accession>
<evidence type="ECO:0000313" key="3">
    <source>
        <dbReference type="Proteomes" id="UP001202831"/>
    </source>
</evidence>
<gene>
    <name evidence="2" type="ORF">L2725_16900</name>
</gene>
<proteinExistence type="predicted"/>
<dbReference type="EMBL" id="JAKIKT010000007">
    <property type="protein sequence ID" value="MCL2915434.1"/>
    <property type="molecule type" value="Genomic_DNA"/>
</dbReference>
<evidence type="ECO:0000256" key="1">
    <source>
        <dbReference type="SAM" id="SignalP"/>
    </source>
</evidence>
<keyword evidence="1" id="KW-0732">Signal</keyword>
<reference evidence="2 3" key="1">
    <citation type="submission" date="2022-01" db="EMBL/GenBank/DDBJ databases">
        <title>Whole genome-based taxonomy of the Shewanellaceae.</title>
        <authorList>
            <person name="Martin-Rodriguez A.J."/>
        </authorList>
    </citation>
    <scope>NUCLEOTIDE SEQUENCE [LARGE SCALE GENOMIC DNA]</scope>
    <source>
        <strain evidence="2 3">DSM 21332</strain>
    </source>
</reference>
<keyword evidence="3" id="KW-1185">Reference proteome</keyword>
<feature type="signal peptide" evidence="1">
    <location>
        <begin position="1"/>
        <end position="23"/>
    </location>
</feature>
<protein>
    <submittedName>
        <fullName evidence="2">NrfJ</fullName>
    </submittedName>
</protein>